<organism evidence="1">
    <name type="scientific">Strombidinopsis acuminata</name>
    <dbReference type="NCBI Taxonomy" id="141414"/>
    <lineage>
        <taxon>Eukaryota</taxon>
        <taxon>Sar</taxon>
        <taxon>Alveolata</taxon>
        <taxon>Ciliophora</taxon>
        <taxon>Intramacronucleata</taxon>
        <taxon>Spirotrichea</taxon>
        <taxon>Choreotrichia</taxon>
        <taxon>Choreotrichida</taxon>
        <taxon>Strombidinopsidae</taxon>
        <taxon>Strombidinopsis</taxon>
    </lineage>
</organism>
<evidence type="ECO:0000313" key="1">
    <source>
        <dbReference type="EMBL" id="CAE0568268.1"/>
    </source>
</evidence>
<dbReference type="AlphaFoldDB" id="A0A7S3WNW3"/>
<reference evidence="1" key="1">
    <citation type="submission" date="2021-01" db="EMBL/GenBank/DDBJ databases">
        <authorList>
            <person name="Corre E."/>
            <person name="Pelletier E."/>
            <person name="Niang G."/>
            <person name="Scheremetjew M."/>
            <person name="Finn R."/>
            <person name="Kale V."/>
            <person name="Holt S."/>
            <person name="Cochrane G."/>
            <person name="Meng A."/>
            <person name="Brown T."/>
            <person name="Cohen L."/>
        </authorList>
    </citation>
    <scope>NUCLEOTIDE SEQUENCE</scope>
    <source>
        <strain evidence="1">SPMC142</strain>
    </source>
</reference>
<proteinExistence type="predicted"/>
<accession>A0A7S3WNW3</accession>
<dbReference type="EMBL" id="HBIQ01061992">
    <property type="protein sequence ID" value="CAE0568268.1"/>
    <property type="molecule type" value="Transcribed_RNA"/>
</dbReference>
<name>A0A7S3WNW3_9SPIT</name>
<gene>
    <name evidence="1" type="ORF">SACU0126_LOCUS19677</name>
</gene>
<protein>
    <submittedName>
        <fullName evidence="1">Uncharacterized protein</fullName>
    </submittedName>
</protein>
<sequence>MIAALLALTASEALNMPTALATNPALAKTYRRAEFWNEGSATLLDIVNVLGRWQSSSEWEKRTEFIEVEDVRESTEMQAYSIKRYEMAQRLGQVERVALIQNTPKLRFTDEALAKGFGLTAKDFNSIELNPVAVNIVFDALAQSKNSLLPKDVVDDRRRGFVTQDGSLNEAAFSFALMKARSLVIMSWFVFGKGNFIGFLILLKVLTDTTGVGGNLLDVLLERQDLVVLGLGTAAAMAAVGQDEVRASEAPAKDKA</sequence>